<dbReference type="Proteomes" id="UP000316624">
    <property type="component" value="Unassembled WGS sequence"/>
</dbReference>
<dbReference type="EMBL" id="VLKK01000004">
    <property type="protein sequence ID" value="TWH95264.1"/>
    <property type="molecule type" value="Genomic_DNA"/>
</dbReference>
<name>A0A562KIU2_SPHWJ</name>
<dbReference type="AlphaFoldDB" id="A0A562KIU2"/>
<keyword evidence="1" id="KW-0472">Membrane</keyword>
<keyword evidence="1" id="KW-1133">Transmembrane helix</keyword>
<gene>
    <name evidence="2" type="ORF">IQ35_01520</name>
</gene>
<evidence type="ECO:0000313" key="2">
    <source>
        <dbReference type="EMBL" id="TWH95264.1"/>
    </source>
</evidence>
<accession>A0A562KIU2</accession>
<comment type="caution">
    <text evidence="2">The sequence shown here is derived from an EMBL/GenBank/DDBJ whole genome shotgun (WGS) entry which is preliminary data.</text>
</comment>
<feature type="transmembrane region" description="Helical" evidence="1">
    <location>
        <begin position="170"/>
        <end position="199"/>
    </location>
</feature>
<feature type="transmembrane region" description="Helical" evidence="1">
    <location>
        <begin position="118"/>
        <end position="141"/>
    </location>
</feature>
<feature type="transmembrane region" description="Helical" evidence="1">
    <location>
        <begin position="68"/>
        <end position="90"/>
    </location>
</feature>
<proteinExistence type="predicted"/>
<dbReference type="Pfam" id="PF09955">
    <property type="entry name" value="DUF2189"/>
    <property type="match status" value="1"/>
</dbReference>
<dbReference type="RefSeq" id="WP_145072444.1">
    <property type="nucleotide sequence ID" value="NZ_JACIIY010000002.1"/>
</dbReference>
<keyword evidence="1" id="KW-0812">Transmembrane</keyword>
<protein>
    <submittedName>
        <fullName evidence="2">Putative membrane protein</fullName>
    </submittedName>
</protein>
<evidence type="ECO:0000313" key="3">
    <source>
        <dbReference type="Proteomes" id="UP000316624"/>
    </source>
</evidence>
<sequence length="266" mass="28795">MAIVHPTPLASAGEDYEIRALDFNDLRIALRQGWEDFQAKRGDLVFVGFIYPIVVLLAIFSVSRVSMLPFIFPLVAGTVMLGPLFASGFYELARRREAGPDAGWRHFLDVVRGPSAPALLDLASVTAALYMAWIGVAWFIYHATLSRLGPEAVGSAGAFLRSIFTTPEGWSMIVFGNLAGLCFAIVTLAVSAVSFPMVIDKPVSWGVALRTSVRVARRNPLTITVWGLIVVALLVLGALPALVGLAVVLPVLGYATWHLYTRAVVR</sequence>
<dbReference type="InterPro" id="IPR018692">
    <property type="entry name" value="DUF2189"/>
</dbReference>
<organism evidence="2 3">
    <name type="scientific">Sphingobium wenxiniae (strain DSM 21828 / CGMCC 1.7748 / JZ-1)</name>
    <dbReference type="NCBI Taxonomy" id="595605"/>
    <lineage>
        <taxon>Bacteria</taxon>
        <taxon>Pseudomonadati</taxon>
        <taxon>Pseudomonadota</taxon>
        <taxon>Alphaproteobacteria</taxon>
        <taxon>Sphingomonadales</taxon>
        <taxon>Sphingomonadaceae</taxon>
        <taxon>Sphingobium</taxon>
    </lineage>
</organism>
<evidence type="ECO:0000256" key="1">
    <source>
        <dbReference type="SAM" id="Phobius"/>
    </source>
</evidence>
<feature type="transmembrane region" description="Helical" evidence="1">
    <location>
        <begin position="44"/>
        <end position="62"/>
    </location>
</feature>
<keyword evidence="3" id="KW-1185">Reference proteome</keyword>
<reference evidence="2 3" key="1">
    <citation type="journal article" date="2015" name="Stand. Genomic Sci.">
        <title>Genomic Encyclopedia of Bacterial and Archaeal Type Strains, Phase III: the genomes of soil and plant-associated and newly described type strains.</title>
        <authorList>
            <person name="Whitman W.B."/>
            <person name="Woyke T."/>
            <person name="Klenk H.P."/>
            <person name="Zhou Y."/>
            <person name="Lilburn T.G."/>
            <person name="Beck B.J."/>
            <person name="De Vos P."/>
            <person name="Vandamme P."/>
            <person name="Eisen J.A."/>
            <person name="Garrity G."/>
            <person name="Hugenholtz P."/>
            <person name="Kyrpides N.C."/>
        </authorList>
    </citation>
    <scope>NUCLEOTIDE SEQUENCE [LARGE SCALE GENOMIC DNA]</scope>
    <source>
        <strain evidence="2 3">CGMCC 1.7748</strain>
    </source>
</reference>